<protein>
    <recommendedName>
        <fullName evidence="4">Flagellar assembly factor FliW</fullName>
    </recommendedName>
</protein>
<dbReference type="HOGENOM" id="CLU_112356_3_0_11"/>
<dbReference type="PATRIC" id="fig|927661.3.peg.2052"/>
<comment type="subcellular location">
    <subcellularLocation>
        <location evidence="4">Cytoplasm</location>
    </subcellularLocation>
</comment>
<keyword evidence="1 4" id="KW-0963">Cytoplasm</keyword>
<comment type="similarity">
    <text evidence="4">Belongs to the FliW family.</text>
</comment>
<dbReference type="PANTHER" id="PTHR39190">
    <property type="entry name" value="FLAGELLAR ASSEMBLY FACTOR FLIW"/>
    <property type="match status" value="1"/>
</dbReference>
<dbReference type="GO" id="GO:0005737">
    <property type="term" value="C:cytoplasm"/>
    <property type="evidence" value="ECO:0007669"/>
    <property type="project" value="UniProtKB-SubCell"/>
</dbReference>
<reference evidence="6 7" key="1">
    <citation type="submission" date="2013-07" db="EMBL/GenBank/DDBJ databases">
        <authorList>
            <consortium name="DOE Joint Genome Institute"/>
            <person name="Eisen J."/>
            <person name="Huntemann M."/>
            <person name="Han J."/>
            <person name="Chen A."/>
            <person name="Kyrpides N."/>
            <person name="Mavromatis K."/>
            <person name="Markowitz V."/>
            <person name="Palaniappan K."/>
            <person name="Ivanova N."/>
            <person name="Schaumberg A."/>
            <person name="Pati A."/>
            <person name="Liolios K."/>
            <person name="Nordberg H.P."/>
            <person name="Cantor M.N."/>
            <person name="Hua S.X."/>
            <person name="Woyke T."/>
        </authorList>
    </citation>
    <scope>NUCLEOTIDE SEQUENCE [LARGE SCALE GENOMIC DNA]</scope>
    <source>
        <strain evidence="6 7">DSM 44712</strain>
    </source>
</reference>
<dbReference type="HAMAP" id="MF_01185">
    <property type="entry name" value="FliW"/>
    <property type="match status" value="1"/>
</dbReference>
<evidence type="ECO:0000313" key="6">
    <source>
        <dbReference type="EMBL" id="EXG80992.1"/>
    </source>
</evidence>
<evidence type="ECO:0000256" key="3">
    <source>
        <dbReference type="ARBA" id="ARBA00022845"/>
    </source>
</evidence>
<gene>
    <name evidence="4" type="primary">fliW</name>
    <name evidence="6" type="ORF">CryarDRAFT_2087</name>
</gene>
<dbReference type="InterPro" id="IPR024046">
    <property type="entry name" value="Flagellar_assmbl_FliW_dom_sf"/>
</dbReference>
<dbReference type="GO" id="GO:0044780">
    <property type="term" value="P:bacterial-type flagellum assembly"/>
    <property type="evidence" value="ECO:0007669"/>
    <property type="project" value="UniProtKB-UniRule"/>
</dbReference>
<evidence type="ECO:0000256" key="2">
    <source>
        <dbReference type="ARBA" id="ARBA00022795"/>
    </source>
</evidence>
<organism evidence="6 7">
    <name type="scientific">Cryptosporangium arvum DSM 44712</name>
    <dbReference type="NCBI Taxonomy" id="927661"/>
    <lineage>
        <taxon>Bacteria</taxon>
        <taxon>Bacillati</taxon>
        <taxon>Actinomycetota</taxon>
        <taxon>Actinomycetes</taxon>
        <taxon>Cryptosporangiales</taxon>
        <taxon>Cryptosporangiaceae</taxon>
        <taxon>Cryptosporangium</taxon>
    </lineage>
</organism>
<dbReference type="Gene3D" id="2.30.290.10">
    <property type="entry name" value="BH3618-like"/>
    <property type="match status" value="1"/>
</dbReference>
<name>A0A010ZUV7_9ACTN</name>
<dbReference type="AlphaFoldDB" id="A0A010ZUV7"/>
<comment type="subunit">
    <text evidence="4">Interacts with translational regulator CsrA and flagellin(s).</text>
</comment>
<accession>A0A010ZUV7</accession>
<evidence type="ECO:0000256" key="1">
    <source>
        <dbReference type="ARBA" id="ARBA00022490"/>
    </source>
</evidence>
<comment type="caution">
    <text evidence="6">The sequence shown here is derived from an EMBL/GenBank/DDBJ whole genome shotgun (WGS) entry which is preliminary data.</text>
</comment>
<feature type="compositionally biased region" description="Polar residues" evidence="5">
    <location>
        <begin position="1"/>
        <end position="14"/>
    </location>
</feature>
<evidence type="ECO:0000313" key="7">
    <source>
        <dbReference type="Proteomes" id="UP000021053"/>
    </source>
</evidence>
<keyword evidence="2 4" id="KW-1005">Bacterial flagellum biogenesis</keyword>
<evidence type="ECO:0000256" key="4">
    <source>
        <dbReference type="HAMAP-Rule" id="MF_01185"/>
    </source>
</evidence>
<feature type="compositionally biased region" description="Low complexity" evidence="5">
    <location>
        <begin position="21"/>
        <end position="31"/>
    </location>
</feature>
<dbReference type="Pfam" id="PF02623">
    <property type="entry name" value="FliW"/>
    <property type="match status" value="1"/>
</dbReference>
<feature type="region of interest" description="Disordered" evidence="5">
    <location>
        <begin position="1"/>
        <end position="31"/>
    </location>
</feature>
<dbReference type="GO" id="GO:0006417">
    <property type="term" value="P:regulation of translation"/>
    <property type="evidence" value="ECO:0007669"/>
    <property type="project" value="UniProtKB-KW"/>
</dbReference>
<keyword evidence="4" id="KW-0143">Chaperone</keyword>
<dbReference type="SUPFAM" id="SSF141457">
    <property type="entry name" value="BH3618-like"/>
    <property type="match status" value="1"/>
</dbReference>
<dbReference type="PANTHER" id="PTHR39190:SF1">
    <property type="entry name" value="FLAGELLAR ASSEMBLY FACTOR FLIW"/>
    <property type="match status" value="1"/>
</dbReference>
<sequence length="161" mass="17110">MSPRTKSAKSSTDMATDMSLEASAQNAEAKAAAAGEQLPTIEFVSPMPGFPGHKSFVLVRLDEVGLLNSLRSVDDPELRFITIAPHQFFPEYAPEIDDETLAAMGTKDPSQLLVLLIVTAGDTPRDSTANLMAPIVVDPMTMKAAQCVLTGSNLPVRAPLA</sequence>
<evidence type="ECO:0000256" key="5">
    <source>
        <dbReference type="SAM" id="MobiDB-lite"/>
    </source>
</evidence>
<keyword evidence="3 4" id="KW-0810">Translation regulation</keyword>
<dbReference type="Proteomes" id="UP000021053">
    <property type="component" value="Unassembled WGS sequence"/>
</dbReference>
<dbReference type="EMBL" id="JFBT01000001">
    <property type="protein sequence ID" value="EXG80992.1"/>
    <property type="molecule type" value="Genomic_DNA"/>
</dbReference>
<keyword evidence="7" id="KW-1185">Reference proteome</keyword>
<comment type="function">
    <text evidence="4">Acts as an anti-CsrA protein, binds CsrA and prevents it from repressing translation of its target genes, one of which is flagellin. Binds to flagellin and participates in the assembly of the flagellum.</text>
</comment>
<dbReference type="InterPro" id="IPR003775">
    <property type="entry name" value="Flagellar_assembly_factor_FliW"/>
</dbReference>
<proteinExistence type="inferred from homology"/>